<evidence type="ECO:0000256" key="1">
    <source>
        <dbReference type="SAM" id="MobiDB-lite"/>
    </source>
</evidence>
<reference evidence="2 3" key="1">
    <citation type="journal article" date="2018" name="Mol. Plant">
        <title>The genome of Artemisia annua provides insight into the evolution of Asteraceae family and artemisinin biosynthesis.</title>
        <authorList>
            <person name="Shen Q."/>
            <person name="Zhang L."/>
            <person name="Liao Z."/>
            <person name="Wang S."/>
            <person name="Yan T."/>
            <person name="Shi P."/>
            <person name="Liu M."/>
            <person name="Fu X."/>
            <person name="Pan Q."/>
            <person name="Wang Y."/>
            <person name="Lv Z."/>
            <person name="Lu X."/>
            <person name="Zhang F."/>
            <person name="Jiang W."/>
            <person name="Ma Y."/>
            <person name="Chen M."/>
            <person name="Hao X."/>
            <person name="Li L."/>
            <person name="Tang Y."/>
            <person name="Lv G."/>
            <person name="Zhou Y."/>
            <person name="Sun X."/>
            <person name="Brodelius P.E."/>
            <person name="Rose J.K.C."/>
            <person name="Tang K."/>
        </authorList>
    </citation>
    <scope>NUCLEOTIDE SEQUENCE [LARGE SCALE GENOMIC DNA]</scope>
    <source>
        <strain evidence="3">cv. Huhao1</strain>
        <tissue evidence="2">Leaf</tissue>
    </source>
</reference>
<comment type="caution">
    <text evidence="2">The sequence shown here is derived from an EMBL/GenBank/DDBJ whole genome shotgun (WGS) entry which is preliminary data.</text>
</comment>
<name>A0A2U1PQH7_ARTAN</name>
<evidence type="ECO:0000313" key="2">
    <source>
        <dbReference type="EMBL" id="PWA87952.1"/>
    </source>
</evidence>
<evidence type="ECO:0000313" key="3">
    <source>
        <dbReference type="Proteomes" id="UP000245207"/>
    </source>
</evidence>
<evidence type="ECO:0008006" key="4">
    <source>
        <dbReference type="Google" id="ProtNLM"/>
    </source>
</evidence>
<dbReference type="PANTHER" id="PTHR31286">
    <property type="entry name" value="GLYCINE-RICH CELL WALL STRUCTURAL PROTEIN 1.8-LIKE"/>
    <property type="match status" value="1"/>
</dbReference>
<feature type="compositionally biased region" description="Polar residues" evidence="1">
    <location>
        <begin position="164"/>
        <end position="174"/>
    </location>
</feature>
<proteinExistence type="predicted"/>
<dbReference type="PANTHER" id="PTHR31286:SF99">
    <property type="entry name" value="DUF4283 DOMAIN-CONTAINING PROTEIN"/>
    <property type="match status" value="1"/>
</dbReference>
<dbReference type="EMBL" id="PKPP01000861">
    <property type="protein sequence ID" value="PWA87952.1"/>
    <property type="molecule type" value="Genomic_DNA"/>
</dbReference>
<organism evidence="2 3">
    <name type="scientific">Artemisia annua</name>
    <name type="common">Sweet wormwood</name>
    <dbReference type="NCBI Taxonomy" id="35608"/>
    <lineage>
        <taxon>Eukaryota</taxon>
        <taxon>Viridiplantae</taxon>
        <taxon>Streptophyta</taxon>
        <taxon>Embryophyta</taxon>
        <taxon>Tracheophyta</taxon>
        <taxon>Spermatophyta</taxon>
        <taxon>Magnoliopsida</taxon>
        <taxon>eudicotyledons</taxon>
        <taxon>Gunneridae</taxon>
        <taxon>Pentapetalae</taxon>
        <taxon>asterids</taxon>
        <taxon>campanulids</taxon>
        <taxon>Asterales</taxon>
        <taxon>Asteraceae</taxon>
        <taxon>Asteroideae</taxon>
        <taxon>Anthemideae</taxon>
        <taxon>Artemisiinae</taxon>
        <taxon>Artemisia</taxon>
    </lineage>
</organism>
<dbReference type="Proteomes" id="UP000245207">
    <property type="component" value="Unassembled WGS sequence"/>
</dbReference>
<sequence>MDQATANMCEMGTGKTGFARVLVEVEAVKDLKNIVKIEYVDKDKNVKGSKEVQVEFEWKPDRCSHCQVFGHHVDKCKVRPRTDEEKKADEESLKDKQGVQKDGFIDVQYKRGYKMQQRGNGQGRNYRPQFQRQEYRKKDNVNGKGKEKMYEEGNQGKTGKGNDNLRSGGSNTNRYDALRNVSVEERNEESLMKDRMVVDVYLNKKIQPTSTELQNWTKDMEEYFKKQWEIDRLKEEEELAKHGEDVMEGVNEMAQTMANENVIGLSQSILN</sequence>
<dbReference type="InterPro" id="IPR040256">
    <property type="entry name" value="At4g02000-like"/>
</dbReference>
<feature type="compositionally biased region" description="Basic and acidic residues" evidence="1">
    <location>
        <begin position="133"/>
        <end position="151"/>
    </location>
</feature>
<dbReference type="OrthoDB" id="1939300at2759"/>
<protein>
    <recommendedName>
        <fullName evidence="4">Zinc knuckle CX2CX4HX4C</fullName>
    </recommendedName>
</protein>
<keyword evidence="3" id="KW-1185">Reference proteome</keyword>
<dbReference type="AlphaFoldDB" id="A0A2U1PQH7"/>
<feature type="region of interest" description="Disordered" evidence="1">
    <location>
        <begin position="113"/>
        <end position="175"/>
    </location>
</feature>
<accession>A0A2U1PQH7</accession>
<gene>
    <name evidence="2" type="ORF">CTI12_AA124370</name>
</gene>